<dbReference type="EMBL" id="SWMS01000001">
    <property type="protein sequence ID" value="TKG73133.1"/>
    <property type="molecule type" value="Genomic_DNA"/>
</dbReference>
<accession>A0ABY2SB72</accession>
<dbReference type="Gene3D" id="1.10.357.10">
    <property type="entry name" value="Tetracycline Repressor, domain 2"/>
    <property type="match status" value="1"/>
</dbReference>
<dbReference type="InterPro" id="IPR036271">
    <property type="entry name" value="Tet_transcr_reg_TetR-rel_C_sf"/>
</dbReference>
<evidence type="ECO:0000256" key="1">
    <source>
        <dbReference type="ARBA" id="ARBA00023015"/>
    </source>
</evidence>
<sequence length="220" mass="23455">MTDEPDTGEATGSQRTRERLVTAAKELLREIGPARLRVQDVARRAGLTTGALYAHFRDKQDLMAAAVHSAQTDFIAGLVAPTPVASAHQLFTDETFLLETVPTAEHLGELLTRALTREPEQSAELLVESFAMALHPDSAPELAATTGKAHESTIRQAERLRATGRLAENVTPAAFTTLFETLIYGAAVHAALGAPRSSPEELAPLLNAVAKAMLAAPESD</sequence>
<dbReference type="InterPro" id="IPR009057">
    <property type="entry name" value="Homeodomain-like_sf"/>
</dbReference>
<protein>
    <submittedName>
        <fullName evidence="6">TetR/AcrR family transcriptional regulator</fullName>
    </submittedName>
</protein>
<dbReference type="InterPro" id="IPR050109">
    <property type="entry name" value="HTH-type_TetR-like_transc_reg"/>
</dbReference>
<evidence type="ECO:0000313" key="6">
    <source>
        <dbReference type="EMBL" id="TKG73133.1"/>
    </source>
</evidence>
<evidence type="ECO:0000313" key="7">
    <source>
        <dbReference type="Proteomes" id="UP000309992"/>
    </source>
</evidence>
<dbReference type="SUPFAM" id="SSF48498">
    <property type="entry name" value="Tetracyclin repressor-like, C-terminal domain"/>
    <property type="match status" value="1"/>
</dbReference>
<gene>
    <name evidence="6" type="ORF">FCN18_00580</name>
</gene>
<keyword evidence="2 4" id="KW-0238">DNA-binding</keyword>
<evidence type="ECO:0000259" key="5">
    <source>
        <dbReference type="PROSITE" id="PS50977"/>
    </source>
</evidence>
<comment type="caution">
    <text evidence="6">The sequence shown here is derived from an EMBL/GenBank/DDBJ whole genome shotgun (WGS) entry which is preliminary data.</text>
</comment>
<dbReference type="RefSeq" id="WP_112265478.1">
    <property type="nucleotide sequence ID" value="NZ_SWMS01000001.1"/>
</dbReference>
<proteinExistence type="predicted"/>
<organism evidence="6 7">
    <name type="scientific">Prauserella endophytica</name>
    <dbReference type="NCBI Taxonomy" id="1592324"/>
    <lineage>
        <taxon>Bacteria</taxon>
        <taxon>Bacillati</taxon>
        <taxon>Actinomycetota</taxon>
        <taxon>Actinomycetes</taxon>
        <taxon>Pseudonocardiales</taxon>
        <taxon>Pseudonocardiaceae</taxon>
        <taxon>Prauserella</taxon>
        <taxon>Prauserella coralliicola group</taxon>
    </lineage>
</organism>
<keyword evidence="1" id="KW-0805">Transcription regulation</keyword>
<feature type="DNA-binding region" description="H-T-H motif" evidence="4">
    <location>
        <begin position="37"/>
        <end position="56"/>
    </location>
</feature>
<keyword evidence="3" id="KW-0804">Transcription</keyword>
<evidence type="ECO:0000256" key="2">
    <source>
        <dbReference type="ARBA" id="ARBA00023125"/>
    </source>
</evidence>
<keyword evidence="7" id="KW-1185">Reference proteome</keyword>
<dbReference type="PANTHER" id="PTHR30055">
    <property type="entry name" value="HTH-TYPE TRANSCRIPTIONAL REGULATOR RUTR"/>
    <property type="match status" value="1"/>
</dbReference>
<dbReference type="PANTHER" id="PTHR30055:SF234">
    <property type="entry name" value="HTH-TYPE TRANSCRIPTIONAL REGULATOR BETI"/>
    <property type="match status" value="1"/>
</dbReference>
<dbReference type="PROSITE" id="PS50977">
    <property type="entry name" value="HTH_TETR_2"/>
    <property type="match status" value="1"/>
</dbReference>
<dbReference type="SUPFAM" id="SSF46689">
    <property type="entry name" value="Homeodomain-like"/>
    <property type="match status" value="1"/>
</dbReference>
<dbReference type="InterPro" id="IPR001647">
    <property type="entry name" value="HTH_TetR"/>
</dbReference>
<evidence type="ECO:0000256" key="4">
    <source>
        <dbReference type="PROSITE-ProRule" id="PRU00335"/>
    </source>
</evidence>
<dbReference type="Proteomes" id="UP000309992">
    <property type="component" value="Unassembled WGS sequence"/>
</dbReference>
<dbReference type="Gene3D" id="1.10.10.60">
    <property type="entry name" value="Homeodomain-like"/>
    <property type="match status" value="1"/>
</dbReference>
<evidence type="ECO:0000256" key="3">
    <source>
        <dbReference type="ARBA" id="ARBA00023163"/>
    </source>
</evidence>
<feature type="domain" description="HTH tetR-type" evidence="5">
    <location>
        <begin position="14"/>
        <end position="74"/>
    </location>
</feature>
<name>A0ABY2SB72_9PSEU</name>
<dbReference type="PRINTS" id="PR00455">
    <property type="entry name" value="HTHTETR"/>
</dbReference>
<dbReference type="Pfam" id="PF00440">
    <property type="entry name" value="TetR_N"/>
    <property type="match status" value="1"/>
</dbReference>
<reference evidence="6 7" key="1">
    <citation type="journal article" date="2015" name="Antonie Van Leeuwenhoek">
        <title>Prauserella endophytica sp. nov., an endophytic actinobacterium isolated from Tamarix taklamakanensis.</title>
        <authorList>
            <person name="Liu J.M."/>
            <person name="Habden X."/>
            <person name="Guo L."/>
            <person name="Tuo L."/>
            <person name="Jiang Z.K."/>
            <person name="Liu S.W."/>
            <person name="Liu X.F."/>
            <person name="Chen L."/>
            <person name="Li R.F."/>
            <person name="Zhang Y.Q."/>
            <person name="Sun C.H."/>
        </authorList>
    </citation>
    <scope>NUCLEOTIDE SEQUENCE [LARGE SCALE GENOMIC DNA]</scope>
    <source>
        <strain evidence="6 7">CGMCC 4.7182</strain>
    </source>
</reference>